<sequence length="46" mass="5477">MIKEVMMIQFFTSTFLLIKLNEGWNKFISHTNVKYVLTAFTIIHNI</sequence>
<evidence type="ECO:0000313" key="1">
    <source>
        <dbReference type="EMBL" id="QFC18127.1"/>
    </source>
</evidence>
<protein>
    <submittedName>
        <fullName evidence="1">Uncharacterized protein</fullName>
    </submittedName>
</protein>
<dbReference type="AlphaFoldDB" id="A0A5P4S6M4"/>
<accession>A0A5P4S6M4</accession>
<name>A0A5P4S6M4_VIBPH</name>
<proteinExistence type="predicted"/>
<dbReference type="EMBL" id="MK482086">
    <property type="protein sequence ID" value="QFC18127.1"/>
    <property type="molecule type" value="Genomic_DNA"/>
</dbReference>
<reference evidence="1" key="1">
    <citation type="journal article" date="2019" name="Int. J. Food Microbiol.">
        <title>Developing a novel molecular serotyping system based on capsular polysaccharide synthesis gene clusters of Vibrio parahaemolyticus.</title>
        <authorList>
            <person name="Pang Y."/>
            <person name="Guo X."/>
            <person name="Tian X."/>
            <person name="Liu F."/>
            <person name="Wang L."/>
            <person name="Wu J."/>
            <person name="Zhang S."/>
            <person name="Li S."/>
            <person name="Liu B."/>
        </authorList>
    </citation>
    <scope>NUCLEOTIDE SEQUENCE</scope>
    <source>
        <strain evidence="1">G2881</strain>
    </source>
</reference>
<organism evidence="1">
    <name type="scientific">Vibrio parahaemolyticus</name>
    <dbReference type="NCBI Taxonomy" id="670"/>
    <lineage>
        <taxon>Bacteria</taxon>
        <taxon>Pseudomonadati</taxon>
        <taxon>Pseudomonadota</taxon>
        <taxon>Gammaproteobacteria</taxon>
        <taxon>Vibrionales</taxon>
        <taxon>Vibrionaceae</taxon>
        <taxon>Vibrio</taxon>
    </lineage>
</organism>